<gene>
    <name evidence="3" type="ORF">GCM10008938_51470</name>
</gene>
<feature type="chain" id="PRO_5047167587" description="DUF5060 domain-containing protein" evidence="1">
    <location>
        <begin position="19"/>
        <end position="780"/>
    </location>
</feature>
<dbReference type="PROSITE" id="PS50194">
    <property type="entry name" value="FILAMIN_REPEAT"/>
    <property type="match status" value="1"/>
</dbReference>
<name>A0ABQ2DKW4_9DEIO</name>
<reference evidence="4" key="1">
    <citation type="journal article" date="2019" name="Int. J. Syst. Evol. Microbiol.">
        <title>The Global Catalogue of Microorganisms (GCM) 10K type strain sequencing project: providing services to taxonomists for standard genome sequencing and annotation.</title>
        <authorList>
            <consortium name="The Broad Institute Genomics Platform"/>
            <consortium name="The Broad Institute Genome Sequencing Center for Infectious Disease"/>
            <person name="Wu L."/>
            <person name="Ma J."/>
        </authorList>
    </citation>
    <scope>NUCLEOTIDE SEQUENCE [LARGE SCALE GENOMIC DNA]</scope>
    <source>
        <strain evidence="4">JCM 14370</strain>
    </source>
</reference>
<proteinExistence type="predicted"/>
<evidence type="ECO:0000259" key="2">
    <source>
        <dbReference type="Pfam" id="PF16586"/>
    </source>
</evidence>
<evidence type="ECO:0000256" key="1">
    <source>
        <dbReference type="SAM" id="SignalP"/>
    </source>
</evidence>
<dbReference type="Gene3D" id="2.60.120.260">
    <property type="entry name" value="Galactose-binding domain-like"/>
    <property type="match status" value="1"/>
</dbReference>
<evidence type="ECO:0000313" key="4">
    <source>
        <dbReference type="Proteomes" id="UP000632222"/>
    </source>
</evidence>
<dbReference type="InterPro" id="IPR017853">
    <property type="entry name" value="GH"/>
</dbReference>
<accession>A0ABQ2DKW4</accession>
<dbReference type="Gene3D" id="3.20.20.80">
    <property type="entry name" value="Glycosidases"/>
    <property type="match status" value="1"/>
</dbReference>
<dbReference type="RefSeq" id="WP_189009269.1">
    <property type="nucleotide sequence ID" value="NZ_BMOD01000048.1"/>
</dbReference>
<dbReference type="Proteomes" id="UP000632222">
    <property type="component" value="Unassembled WGS sequence"/>
</dbReference>
<dbReference type="SUPFAM" id="SSF51445">
    <property type="entry name" value="(Trans)glycosidases"/>
    <property type="match status" value="1"/>
</dbReference>
<dbReference type="Gene3D" id="2.60.40.10">
    <property type="entry name" value="Immunoglobulins"/>
    <property type="match status" value="1"/>
</dbReference>
<dbReference type="PROSITE" id="PS51257">
    <property type="entry name" value="PROKAR_LIPOPROTEIN"/>
    <property type="match status" value="1"/>
</dbReference>
<dbReference type="InterPro" id="IPR017868">
    <property type="entry name" value="Filamin/ABP280_repeat-like"/>
</dbReference>
<sequence>MLRLAAFLTFCLATAACAQSLDTFEGSLTPWKAGLAPTYSDSSALEVQLTPEHAMEGKQALELKLDRNNQPRAIFLLERSLDLSQAPFLKFDVFNPDVADGVAIALSTGNSWEWFESEVQPVKTGQQTVAFDLTSDRFKAARSSWNIGTKVEGLNATQRIALLVFPKAGGSVYLDNLRLDQTGEMATATATAVQAVQTSPSAVAPEAPRTLAAGEPQPASILKLGTAQAKVLTPLELPIETDGVYSNPYDPEQADLWVTFTSASGKVLKIPAFYSLDIDPNTLQPGGTGHWKVRFTPPEAGNWTAQAGLRQGNIQSAPVQLTAAENPAAKGLVQINKTNPLYFQYSNGDFYLPTGLNVAWAGGTGQRTLDEYQRWFSRLSENGGNIARVWMPSWNLGIEWKDTGLGNYQNRQLQAYLLDQVFKLAEAKGIQLELALLNHGAFSANINPEWDDNPFNVKNGGMLKSPEEFATNAEARKFFKQRLRYIVARWGYSPNLFAWEWWNEVNWTPIDDTLLGPWIQEMTAYLKTLDPYNHLVSSSYGSASVGNTWTLPELDFVQEHDYSQRDVGRFLPPSFRQLSENTPGKPVMLSELGYSSAGTDDLPLSRDEIQFHNGLWAAPFSGFASTGMYWWWDNFIDPRNLWTHYKGVSDFFKGENLAVMAPSKVKTSDFFGALALGLQNDSRALVWVRNNIYDPGEAMKVYAEALRTGTYKEGWVFSPEPVKDLDVTVSGLKDGNYQVQFYDPQANQWLQTTSANSTGGVLTVKVSALVKDLAFKVIPQ</sequence>
<comment type="caution">
    <text evidence="3">The sequence shown here is derived from an EMBL/GenBank/DDBJ whole genome shotgun (WGS) entry which is preliminary data.</text>
</comment>
<evidence type="ECO:0000313" key="3">
    <source>
        <dbReference type="EMBL" id="GGJ59089.1"/>
    </source>
</evidence>
<keyword evidence="4" id="KW-1185">Reference proteome</keyword>
<dbReference type="InterPro" id="IPR045053">
    <property type="entry name" value="MAN-like"/>
</dbReference>
<feature type="domain" description="DUF5060" evidence="2">
    <location>
        <begin position="235"/>
        <end position="304"/>
    </location>
</feature>
<dbReference type="Pfam" id="PF16586">
    <property type="entry name" value="DUF5060"/>
    <property type="match status" value="1"/>
</dbReference>
<protein>
    <recommendedName>
        <fullName evidence="2">DUF5060 domain-containing protein</fullName>
    </recommendedName>
</protein>
<dbReference type="EMBL" id="BMOD01000048">
    <property type="protein sequence ID" value="GGJ59089.1"/>
    <property type="molecule type" value="Genomic_DNA"/>
</dbReference>
<dbReference type="PANTHER" id="PTHR31451">
    <property type="match status" value="1"/>
</dbReference>
<organism evidence="3 4">
    <name type="scientific">Deinococcus roseus</name>
    <dbReference type="NCBI Taxonomy" id="392414"/>
    <lineage>
        <taxon>Bacteria</taxon>
        <taxon>Thermotogati</taxon>
        <taxon>Deinococcota</taxon>
        <taxon>Deinococci</taxon>
        <taxon>Deinococcales</taxon>
        <taxon>Deinococcaceae</taxon>
        <taxon>Deinococcus</taxon>
    </lineage>
</organism>
<feature type="signal peptide" evidence="1">
    <location>
        <begin position="1"/>
        <end position="18"/>
    </location>
</feature>
<dbReference type="InterPro" id="IPR013783">
    <property type="entry name" value="Ig-like_fold"/>
</dbReference>
<dbReference type="InterPro" id="IPR032260">
    <property type="entry name" value="DUF5060"/>
</dbReference>
<keyword evidence="1" id="KW-0732">Signal</keyword>